<comment type="caution">
    <text evidence="1">The sequence shown here is derived from an EMBL/GenBank/DDBJ whole genome shotgun (WGS) entry which is preliminary data.</text>
</comment>
<sequence>MEVDELGWKGRLVDPEAFCHVSKKIVAEHFIGTTRRGLQQEQQELHCSRKAKLTVAFISYEVISLMHAVNSCNAMVNINYGQKKFFTLSLVTSGARPDKNKDDTLDAGLRLHIFTLEPLKGSGRLDLSTVRVAMGAEFTMTGELAAGSAKLSSTGSALRFSRITISLFATTLWILRGSSLDVTESDGCLVFSCCWTFLFR</sequence>
<keyword evidence="2" id="KW-1185">Reference proteome</keyword>
<evidence type="ECO:0000313" key="1">
    <source>
        <dbReference type="EMBL" id="CAH2014069.1"/>
    </source>
</evidence>
<evidence type="ECO:0000313" key="2">
    <source>
        <dbReference type="Proteomes" id="UP001152888"/>
    </source>
</evidence>
<name>A0A9P0MD02_ACAOB</name>
<accession>A0A9P0MD02</accession>
<dbReference type="EMBL" id="CAKOFQ010008422">
    <property type="protein sequence ID" value="CAH2014069.1"/>
    <property type="molecule type" value="Genomic_DNA"/>
</dbReference>
<organism evidence="1 2">
    <name type="scientific">Acanthoscelides obtectus</name>
    <name type="common">Bean weevil</name>
    <name type="synonym">Bruchus obtectus</name>
    <dbReference type="NCBI Taxonomy" id="200917"/>
    <lineage>
        <taxon>Eukaryota</taxon>
        <taxon>Metazoa</taxon>
        <taxon>Ecdysozoa</taxon>
        <taxon>Arthropoda</taxon>
        <taxon>Hexapoda</taxon>
        <taxon>Insecta</taxon>
        <taxon>Pterygota</taxon>
        <taxon>Neoptera</taxon>
        <taxon>Endopterygota</taxon>
        <taxon>Coleoptera</taxon>
        <taxon>Polyphaga</taxon>
        <taxon>Cucujiformia</taxon>
        <taxon>Chrysomeloidea</taxon>
        <taxon>Chrysomelidae</taxon>
        <taxon>Bruchinae</taxon>
        <taxon>Bruchini</taxon>
        <taxon>Acanthoscelides</taxon>
    </lineage>
</organism>
<reference evidence="1" key="1">
    <citation type="submission" date="2022-03" db="EMBL/GenBank/DDBJ databases">
        <authorList>
            <person name="Sayadi A."/>
        </authorList>
    </citation>
    <scope>NUCLEOTIDE SEQUENCE</scope>
</reference>
<dbReference type="Proteomes" id="UP001152888">
    <property type="component" value="Unassembled WGS sequence"/>
</dbReference>
<gene>
    <name evidence="1" type="ORF">ACAOBT_LOCUS33864</name>
</gene>
<dbReference type="AlphaFoldDB" id="A0A9P0MD02"/>
<proteinExistence type="predicted"/>
<protein>
    <submittedName>
        <fullName evidence="1">Uncharacterized protein</fullName>
    </submittedName>
</protein>